<organism evidence="1">
    <name type="scientific">Gongylonema pulchrum</name>
    <dbReference type="NCBI Taxonomy" id="637853"/>
    <lineage>
        <taxon>Eukaryota</taxon>
        <taxon>Metazoa</taxon>
        <taxon>Ecdysozoa</taxon>
        <taxon>Nematoda</taxon>
        <taxon>Chromadorea</taxon>
        <taxon>Rhabditida</taxon>
        <taxon>Spirurina</taxon>
        <taxon>Spiruromorpha</taxon>
        <taxon>Spiruroidea</taxon>
        <taxon>Gongylonematidae</taxon>
        <taxon>Gongylonema</taxon>
    </lineage>
</organism>
<protein>
    <submittedName>
        <fullName evidence="1">Transposase</fullName>
    </submittedName>
</protein>
<evidence type="ECO:0000313" key="1">
    <source>
        <dbReference type="WBParaSite" id="GPUH_0000176801-mRNA-1"/>
    </source>
</evidence>
<accession>A0A183CZ73</accession>
<sequence>LGYLKTKTDVDEATDEAWLHLGKTFSDECLEHLKNLGLPH</sequence>
<proteinExistence type="predicted"/>
<dbReference type="Gene3D" id="1.10.490.10">
    <property type="entry name" value="Globins"/>
    <property type="match status" value="1"/>
</dbReference>
<dbReference type="GO" id="GO:0020037">
    <property type="term" value="F:heme binding"/>
    <property type="evidence" value="ECO:0007669"/>
    <property type="project" value="InterPro"/>
</dbReference>
<dbReference type="GO" id="GO:0019825">
    <property type="term" value="F:oxygen binding"/>
    <property type="evidence" value="ECO:0007669"/>
    <property type="project" value="InterPro"/>
</dbReference>
<dbReference type="AlphaFoldDB" id="A0A183CZ73"/>
<reference evidence="1" key="1">
    <citation type="submission" date="2016-06" db="UniProtKB">
        <authorList>
            <consortium name="WormBaseParasite"/>
        </authorList>
    </citation>
    <scope>IDENTIFICATION</scope>
</reference>
<dbReference type="WBParaSite" id="GPUH_0000176801-mRNA-1">
    <property type="protein sequence ID" value="GPUH_0000176801-mRNA-1"/>
    <property type="gene ID" value="GPUH_0000176801"/>
</dbReference>
<dbReference type="InterPro" id="IPR012292">
    <property type="entry name" value="Globin/Proto"/>
</dbReference>
<name>A0A183CZ73_9BILA</name>